<reference evidence="1" key="1">
    <citation type="submission" date="2021-03" db="EMBL/GenBank/DDBJ databases">
        <authorList>
            <consortium name="DOE Joint Genome Institute"/>
            <person name="Ahrendt S."/>
            <person name="Looney B.P."/>
            <person name="Miyauchi S."/>
            <person name="Morin E."/>
            <person name="Drula E."/>
            <person name="Courty P.E."/>
            <person name="Chicoki N."/>
            <person name="Fauchery L."/>
            <person name="Kohler A."/>
            <person name="Kuo A."/>
            <person name="Labutti K."/>
            <person name="Pangilinan J."/>
            <person name="Lipzen A."/>
            <person name="Riley R."/>
            <person name="Andreopoulos W."/>
            <person name="He G."/>
            <person name="Johnson J."/>
            <person name="Barry K.W."/>
            <person name="Grigoriev I.V."/>
            <person name="Nagy L."/>
            <person name="Hibbett D."/>
            <person name="Henrissat B."/>
            <person name="Matheny P.B."/>
            <person name="Labbe J."/>
            <person name="Martin F."/>
        </authorList>
    </citation>
    <scope>NUCLEOTIDE SEQUENCE</scope>
    <source>
        <strain evidence="1">HHB10654</strain>
    </source>
</reference>
<comment type="caution">
    <text evidence="1">The sequence shown here is derived from an EMBL/GenBank/DDBJ whole genome shotgun (WGS) entry which is preliminary data.</text>
</comment>
<keyword evidence="2" id="KW-1185">Reference proteome</keyword>
<reference evidence="1" key="2">
    <citation type="journal article" date="2022" name="New Phytol.">
        <title>Evolutionary transition to the ectomycorrhizal habit in the genomes of a hyperdiverse lineage of mushroom-forming fungi.</title>
        <authorList>
            <person name="Looney B."/>
            <person name="Miyauchi S."/>
            <person name="Morin E."/>
            <person name="Drula E."/>
            <person name="Courty P.E."/>
            <person name="Kohler A."/>
            <person name="Kuo A."/>
            <person name="LaButti K."/>
            <person name="Pangilinan J."/>
            <person name="Lipzen A."/>
            <person name="Riley R."/>
            <person name="Andreopoulos W."/>
            <person name="He G."/>
            <person name="Johnson J."/>
            <person name="Nolan M."/>
            <person name="Tritt A."/>
            <person name="Barry K.W."/>
            <person name="Grigoriev I.V."/>
            <person name="Nagy L.G."/>
            <person name="Hibbett D."/>
            <person name="Henrissat B."/>
            <person name="Matheny P.B."/>
            <person name="Labbe J."/>
            <person name="Martin F.M."/>
        </authorList>
    </citation>
    <scope>NUCLEOTIDE SEQUENCE</scope>
    <source>
        <strain evidence="1">HHB10654</strain>
    </source>
</reference>
<organism evidence="1 2">
    <name type="scientific">Artomyces pyxidatus</name>
    <dbReference type="NCBI Taxonomy" id="48021"/>
    <lineage>
        <taxon>Eukaryota</taxon>
        <taxon>Fungi</taxon>
        <taxon>Dikarya</taxon>
        <taxon>Basidiomycota</taxon>
        <taxon>Agaricomycotina</taxon>
        <taxon>Agaricomycetes</taxon>
        <taxon>Russulales</taxon>
        <taxon>Auriscalpiaceae</taxon>
        <taxon>Artomyces</taxon>
    </lineage>
</organism>
<name>A0ACB8TJ28_9AGAM</name>
<evidence type="ECO:0000313" key="1">
    <source>
        <dbReference type="EMBL" id="KAI0068441.1"/>
    </source>
</evidence>
<evidence type="ECO:0000313" key="2">
    <source>
        <dbReference type="Proteomes" id="UP000814140"/>
    </source>
</evidence>
<dbReference type="EMBL" id="MU277188">
    <property type="protein sequence ID" value="KAI0068441.1"/>
    <property type="molecule type" value="Genomic_DNA"/>
</dbReference>
<gene>
    <name evidence="1" type="ORF">BV25DRAFT_1818848</name>
</gene>
<dbReference type="Proteomes" id="UP000814140">
    <property type="component" value="Unassembled WGS sequence"/>
</dbReference>
<protein>
    <submittedName>
        <fullName evidence="1">Uncharacterized protein</fullName>
    </submittedName>
</protein>
<accession>A0ACB8TJ28</accession>
<proteinExistence type="predicted"/>
<sequence>MINAVHLKHAASSVHPSFQHILLGAAARAYTRVQTCNKRDICGVQAGPSRRRQISVESDLLGTVRRTFSNRTRRAPLVMDTSPGSLFATSRPHSTRAAASLKSPVRPTRSGPHNKALRQEPDQTSTLPRRFIRKLRPISGFVDADTLPAYKMDVPSAGASRPIRGFVDADALPTYKIGASEPLLRNDPLPQSIPVLLPEPVPDFPPSRRYVNVGPPVPLETPGPPPVTSEDSLVEHLLKRHILSPSVTLPSLVTFHQSLTGYQSTGSYNLLLHLAIRNAAFGTAHRLLEDMQGAGILENVETWQLRVRLLVREGKWPDAWTLVMNAERNWDTAQFVADGIPVTVWTELLGTTKRGVARRRHRLHGFRLEVVTGLDRGMDSLARYDSLMQQKIRLAMPTDNSQIPPAKVITACVAALLRMKQTRMALSMTLHLIPIVPRDLALRLVHLHFGLRLHTGLQSYHCALRMYHGFLAVCPTLRPDATTLFLILGHLERAYKPATIAYKFAFYFRSHWGDSVLSPRVWRRLLSLAVKDGRRDLMRAALSIRRTMTYAAGAWDVQQEVLGGQWRNLKRLEKKMEAKKAGTERQKWDRLAKRAEKKLRRLRSKS</sequence>